<feature type="compositionally biased region" description="Basic and acidic residues" evidence="2">
    <location>
        <begin position="2302"/>
        <end position="2311"/>
    </location>
</feature>
<protein>
    <submittedName>
        <fullName evidence="4">Uncharacterized protein</fullName>
    </submittedName>
</protein>
<feature type="transmembrane region" description="Helical" evidence="3">
    <location>
        <begin position="3030"/>
        <end position="3047"/>
    </location>
</feature>
<reference evidence="4 5" key="2">
    <citation type="journal article" date="2013" name="PLoS Genet.">
        <title>Comparative genome structure, secondary metabolite, and effector coding capacity across Cochliobolus pathogens.</title>
        <authorList>
            <person name="Condon B.J."/>
            <person name="Leng Y."/>
            <person name="Wu D."/>
            <person name="Bushley K.E."/>
            <person name="Ohm R.A."/>
            <person name="Otillar R."/>
            <person name="Martin J."/>
            <person name="Schackwitz W."/>
            <person name="Grimwood J."/>
            <person name="MohdZainudin N."/>
            <person name="Xue C."/>
            <person name="Wang R."/>
            <person name="Manning V.A."/>
            <person name="Dhillon B."/>
            <person name="Tu Z.J."/>
            <person name="Steffenson B.J."/>
            <person name="Salamov A."/>
            <person name="Sun H."/>
            <person name="Lowry S."/>
            <person name="LaButti K."/>
            <person name="Han J."/>
            <person name="Copeland A."/>
            <person name="Lindquist E."/>
            <person name="Barry K."/>
            <person name="Schmutz J."/>
            <person name="Baker S.E."/>
            <person name="Ciuffetti L.M."/>
            <person name="Grigoriev I.V."/>
            <person name="Zhong S."/>
            <person name="Turgeon B.G."/>
        </authorList>
    </citation>
    <scope>NUCLEOTIDE SEQUENCE [LARGE SCALE GENOMIC DNA]</scope>
    <source>
        <strain evidence="5">28A</strain>
    </source>
</reference>
<feature type="region of interest" description="Disordered" evidence="2">
    <location>
        <begin position="1936"/>
        <end position="1962"/>
    </location>
</feature>
<dbReference type="InterPro" id="IPR036866">
    <property type="entry name" value="RibonucZ/Hydroxyglut_hydro"/>
</dbReference>
<dbReference type="SUPFAM" id="SSF89372">
    <property type="entry name" value="Fucose-specific lectin"/>
    <property type="match status" value="1"/>
</dbReference>
<organism evidence="4 5">
    <name type="scientific">Exserohilum turcicum (strain 28A)</name>
    <name type="common">Northern leaf blight fungus</name>
    <name type="synonym">Setosphaeria turcica</name>
    <dbReference type="NCBI Taxonomy" id="671987"/>
    <lineage>
        <taxon>Eukaryota</taxon>
        <taxon>Fungi</taxon>
        <taxon>Dikarya</taxon>
        <taxon>Ascomycota</taxon>
        <taxon>Pezizomycotina</taxon>
        <taxon>Dothideomycetes</taxon>
        <taxon>Pleosporomycetidae</taxon>
        <taxon>Pleosporales</taxon>
        <taxon>Pleosporineae</taxon>
        <taxon>Pleosporaceae</taxon>
        <taxon>Exserohilum</taxon>
    </lineage>
</organism>
<dbReference type="STRING" id="671987.R0IUY7"/>
<evidence type="ECO:0000313" key="5">
    <source>
        <dbReference type="Proteomes" id="UP000016935"/>
    </source>
</evidence>
<dbReference type="GeneID" id="19404364"/>
<keyword evidence="3" id="KW-0472">Membrane</keyword>
<evidence type="ECO:0000256" key="1">
    <source>
        <dbReference type="SAM" id="Coils"/>
    </source>
</evidence>
<feature type="coiled-coil region" evidence="1">
    <location>
        <begin position="3065"/>
        <end position="3099"/>
    </location>
</feature>
<keyword evidence="1" id="KW-0175">Coiled coil</keyword>
<feature type="region of interest" description="Disordered" evidence="2">
    <location>
        <begin position="1744"/>
        <end position="1764"/>
    </location>
</feature>
<feature type="region of interest" description="Disordered" evidence="2">
    <location>
        <begin position="806"/>
        <end position="834"/>
    </location>
</feature>
<dbReference type="Gene3D" id="3.60.15.10">
    <property type="entry name" value="Ribonuclease Z/Hydroxyacylglutathione hydrolase-like"/>
    <property type="match status" value="1"/>
</dbReference>
<accession>R0IUY7</accession>
<name>R0IUY7_EXST2</name>
<keyword evidence="3" id="KW-0812">Transmembrane</keyword>
<dbReference type="Proteomes" id="UP000016935">
    <property type="component" value="Unassembled WGS sequence"/>
</dbReference>
<sequence length="4072" mass="444368">MASRIIFHMVYASRGDAIILEVFMPDNTDRFLVIVDGGPIHNGPKTRGADPTAPYYRYLMAVAQHVWGLNSSKPKIKLMINTHNDNDHYGGLLELIRKRHAGQDDLFNFEFTGPFLSPYYKSGSFTHIEKALGAARFYGNNLPLTRNLFGEVLMADGTIKVHFPGHDQIVQFVYCQPGHAPPLLSNLTPIPTTTAHDKNDSSILTTTRFSNLTQGTFLTGDARAQRIQQEFPATLLGAHMYKLEHHGGMTGQHDDWYPGGDGNCAFTKPFLHEFLLMNLAIIEDPDVTEIHVLDHDSDLERLRLVANYFKTVIVNNNTNYTTLRSRLREQRETHVRNALDWKVHRQAVGGTLPPALACVDLVVYNNITVSDLYTRLRAALKNPDALTGRTPYETWLMNNPNVVHTAVKGLLPYTGVGAGRRKVKWFRNYCRLNTQWLMGELWTIIQIRKHYARFRVDTYTVSGTVRGNSQHPTYEVLWGLALACRYPDATNPNAPGRAATLYVTDPSNLYHSQLVKIGKRWNLGLNEFFAGQYLTIRYLENGMFFSLNTQPGQPNYEVGAHTGALGALQNAPQQLVLRNSLSDNNNVLQYQNAARYGVKLQEMMMEVVQDNNQQSQPTGHFIHVRLDNNQQNPRLTVENGEWAVYGRPSNPTLLGNVSVRPVDAGNNEALTNAFTFALLYHRTDIDGVLLWKVVNRADGRQLYYNGLGQVTFLFLGNEELIIKIKIVEPGTVEALHQFHGTHAIVAAPVIQLDPSRAAVIYRVDNEEEEATEEATEDLAEDLAGISLEYPAGAAVEEGPDDVMEAAPEETREDSDLVTTTDTHPETPDFSETPSTVIGTLLPPQEAASDLQIHSISSGLETMTVTVDVPDDANTTSTSLNDFLQQGGHMPDSSAALEKVFSSLLRYKTKLANHFPPGLMELAKLIKIDMASSTVTVPPPSQKRMLSSQARGYGFETCKLVTSADIPTPLQLQLGDQQLQIPAPNCGIKLVLNGLDLTVEVSLNTDEVSMDLRRKTTLASTLSSLRDYLVSQGLKPEHILKTSLLASLVLICGDAERVLDRLTQAVPQVILETGFAYLLPDLDNSPVTWRETPFGEHEIQTATVLCQLNAGTIDGEKYKFSPQMDFGCVKVALDSLSVEVGEITTIDHISSRNGETTTSDLFVQAQPDRDITLVAHASIGFETSKAVQLTLRYNIKPIWTELEFEAAYISSLADLVANFDSSTQSALPEFEKLPVPLTKSTSQNPQPNVNAGAVAGACLADLKHTKFGFTLKEVNWGTNKFDLSRIFVQVDCNDWLDYLPGTLKSNAIRDIQARVIVRDPTKETHRVETDITFKVDLPPDKLQLQDQFIQARFSSISLTPTSNYYFNVGLTCPQGFGIEDLARVMNWGANDSFGPDVPVLSDLAKLKVTNVALGVAFANESRSGETPSGIKVSVTDWSLALRVDRITLITEKFVLEKLDLELSGGTGPGVYAEGCGYFSLPAREKELQVGFGLPQRISPGYLHCEAPEGLNLADVLSLIDVPVPLTGVPFVETMVDVELMSFHLDVGYKMEQDEENPVEPTEQNMCILGAMAAFRHEGFTLGKLEFSNVLFSFAWERHGVSAVTEKPDPTTPSTQKSSLHWVAQASLPSRTLNAKLTYRSETKSLTAELIPLRPALVGELLTTVLPSDLISGILPIVGDLRLHEANVIFSFEEDVITELNLCLLESESMSFQTIDGAHAPLVISGIHVHYRRAKPTEIVENRLAESGKNGQLLDQPDKDDPSGSDLVGNMFKDTSRDTLVIIGEVKLNDLRAKIEFMYASAVAESKLEQGPSEKPSNTTKLAKTPKITKGQIAIRVSAVDTSALTLQNLMDLFEMQDVKYEKPEDCPGFLTFGLDYAVGIVSFAPSGGEAGSSSRGFKLEQLEVVVQNHKKFTIFETSPPLELERLWLKIMYSVSTEASPRGKPDPDTGENTHVPAGDKSDASSRTYSIEAAVYGTMTISDYRLTVAFRHTKKYGTAFAGKLSKGEELPADQNKLDIAHIADKFLAPAPTNRKSKFEFPSDIKLPKDKLVGSVYFVFKPGEFLEAVAFGENVWSGDFGGDLKFDVKKLGAYIRITKSALLPDDTKRKFEYEIYLHGEMTINDFTSARATLGISPGRGATLRASIMRDISGSSAEGGEIGSFADPLSKTNQTSNWSTLVKSTSPNPFAVEGSAVLFIDFKAPRFVLLGKIKDIGYAVLSSRKLVETPDKYGVYFSLNAENVHNLWTSQKTTVSNVWKIRRVAMQVVTYETSVQGLIDNLKTSKDNGKQQKMLDMGTPDGPEAPAEPKETPQDHQDVTILSKLKPEEKIVPGAWFFAEITVPSPGDATSSESILESSLACAVSDMNTLSDLPSPTETKMLLFACVSNMSAQSESRYSVRIENLKLLGGFMTVVNGTGTYYPGDEAISNNTRRLEVAALLKFGGLQRDTLDFEIDLHVNHSETWFKARAGGPVLEKPFEEMFNVKLVDLEVAGAFRKDKAAGNYLTVTGKVQLGRDIFSPAGSSEREPHLTGMILFHDMIPRGVLLQYDTGATGGLSVRDFHKKLLVTGPEDLESSSVGWPEEYPDFRFESAMIYYVSSTTSSAMPTHDTIPYKQTHLWPGYHLSATVYLFDKPFELGVNIGDAKTAGISFSAVYKGVIDLDIVELSGYKSTKTPEQYDGPAIVVRTKSDSRGVSFEVKAGVSLFGCAPLSASLEYKTEPTRFHGTIEVPADFLGLGGEAHEIAFEYKNSRFRLDGLKVANAFSDIAKVEELLEEGSKILKQKGCVCEPLVKLAFEKTIVGKFKFGIRLPEEGELKEGVKVPEIREADVGAVAGAEAVAGTGTVAALDTKVETESGSDADPNTNRDILGGKHRSILNKDGDLELKFTWQYDIMTEIGSVFLFSVHFKDWPLRIRPKVGKNGLLAAIKAIVLDNIGLVAEELVKDPSNLAILAGVLALDQLAPELIASFLCRGTKNRDLTKQGNKQVNKSIDESWDLLKIAEKLVGVVGGVVAVVLAAEGVVTIVGAALAIGEGLLIGLAAVAAALIILEACRRLKNLVAENSTTTPEEKEEIEKRFAEAEEKLRAAEKALNEHKAKFEEMMVVDLQPATFTAEVDEPQKRQLKLDFSKALPMVLMDPNGQLTTEGNVTWTVEMSHDKSFTNPVNPVTKAVTGTSIAVLEDAATWPYERTFFARVKASLQVAKADEKGVMHETVYMASSWSTVAKLTLTPYLRPPTLVELEVETANDTARVEVTGHSEWLRVQVCGGPSPNMEEMVYWDVRHNTKDVVHEAFSCSGHLADPANGFSADTAMARAKNVSLSDEYQDSEYVYSPALPIGGRVSDVRADMKNSRLWTTWTIPSSEGDAGPQDDVTVYGILPSGMWVKAEAVEADPDSGRGIEHSRSAFFTLPSVHVAHGDIINAAVCQTRAVSTKERPRLKLFSKSSNKLEVDYVPLLTINEDKEKTFLDLESGKLTVSFTSAIERPKDSHVFLRVRRDTGKVKELECSGDSSGSVTRIVDTDVRAGIVETTAVKIPVVANIELVIQDSRFQKTKTSAPWKLTMSQSSLPMPTLAVWGSGAGVPPSLAVSWTKVASVSSISLSARPAASTSPTSWLEVPIDVATPTTSTNLLTDSTWPTSPGSEFVISVRFNRKSVRGKPATIHYTVPAPPSAPIFVSETTNPIFADPVSPDSSLSFSSVSSVLWANTAGTVTGVYVRVSGPAGELGKTSQIVSIEAPGSSSREGIPSAHPASSGVAHVSLHPSHEEIFWIDSMGSIQSRRCVSVASGTVALKFTRTSDFPFSVDGTAIVSSKLEGQTHAVIPITAVVRANKIYLVWVDGKGRLVGSMYSAPPWLIAGSEPPEDEDGGEWSDVIVIAKGDSAPNPTSPLSTVTRASEIIWFSRAGAVCYFKPGKTGIKGTLGTVWDGGDETDAGTQPVKGLAAISTPQSGSRVFWADRSGSIMTAARIQDSDDWDVGLAAGPGTAATESDLAATLGNDNTVQLWAIDSNGAMLVVKPQLKDGAISFWHSGEILSPNTAILNGRALLAAAVATNDQNEDAGTIVLYSKDAQKISSCIVSTK</sequence>
<keyword evidence="5" id="KW-1185">Reference proteome</keyword>
<reference evidence="4 5" key="1">
    <citation type="journal article" date="2012" name="PLoS Pathog.">
        <title>Diverse lifestyles and strategies of plant pathogenesis encoded in the genomes of eighteen Dothideomycetes fungi.</title>
        <authorList>
            <person name="Ohm R.A."/>
            <person name="Feau N."/>
            <person name="Henrissat B."/>
            <person name="Schoch C.L."/>
            <person name="Horwitz B.A."/>
            <person name="Barry K.W."/>
            <person name="Condon B.J."/>
            <person name="Copeland A.C."/>
            <person name="Dhillon B."/>
            <person name="Glaser F."/>
            <person name="Hesse C.N."/>
            <person name="Kosti I."/>
            <person name="LaButti K."/>
            <person name="Lindquist E.A."/>
            <person name="Lucas S."/>
            <person name="Salamov A.A."/>
            <person name="Bradshaw R.E."/>
            <person name="Ciuffetti L."/>
            <person name="Hamelin R.C."/>
            <person name="Kema G.H.J."/>
            <person name="Lawrence C."/>
            <person name="Scott J.A."/>
            <person name="Spatafora J.W."/>
            <person name="Turgeon B.G."/>
            <person name="de Wit P.J.G.M."/>
            <person name="Zhong S."/>
            <person name="Goodwin S.B."/>
            <person name="Grigoriev I.V."/>
        </authorList>
    </citation>
    <scope>NUCLEOTIDE SEQUENCE [LARGE SCALE GENOMIC DNA]</scope>
    <source>
        <strain evidence="5">28A</strain>
    </source>
</reference>
<dbReference type="RefSeq" id="XP_008023746.1">
    <property type="nucleotide sequence ID" value="XM_008025555.1"/>
</dbReference>
<dbReference type="OrthoDB" id="3259037at2759"/>
<gene>
    <name evidence="4" type="ORF">SETTUDRAFT_38499</name>
</gene>
<evidence type="ECO:0000256" key="3">
    <source>
        <dbReference type="SAM" id="Phobius"/>
    </source>
</evidence>
<feature type="transmembrane region" description="Helical" evidence="3">
    <location>
        <begin position="2999"/>
        <end position="3024"/>
    </location>
</feature>
<evidence type="ECO:0000256" key="2">
    <source>
        <dbReference type="SAM" id="MobiDB-lite"/>
    </source>
</evidence>
<proteinExistence type="predicted"/>
<evidence type="ECO:0000313" key="4">
    <source>
        <dbReference type="EMBL" id="EOA88451.1"/>
    </source>
</evidence>
<dbReference type="HOGENOM" id="CLU_224543_0_0_1"/>
<dbReference type="SUPFAM" id="SSF56281">
    <property type="entry name" value="Metallo-hydrolase/oxidoreductase"/>
    <property type="match status" value="1"/>
</dbReference>
<keyword evidence="3" id="KW-1133">Transmembrane helix</keyword>
<dbReference type="Gene3D" id="2.120.10.70">
    <property type="entry name" value="Fucose-specific lectin"/>
    <property type="match status" value="1"/>
</dbReference>
<dbReference type="EMBL" id="KB908537">
    <property type="protein sequence ID" value="EOA88451.1"/>
    <property type="molecule type" value="Genomic_DNA"/>
</dbReference>
<feature type="region of interest" description="Disordered" evidence="2">
    <location>
        <begin position="2279"/>
        <end position="2311"/>
    </location>
</feature>
<dbReference type="eggNOG" id="ENOG502RUFD">
    <property type="taxonomic scope" value="Eukaryota"/>
</dbReference>